<evidence type="ECO:0000313" key="3">
    <source>
        <dbReference type="Proteomes" id="UP001055111"/>
    </source>
</evidence>
<dbReference type="AlphaFoldDB" id="A0AA37MRX1"/>
<sequence length="94" mass="10838">MKFDTDWRALGKHRIRLRSAKGFLTEVMHQLAEVTRTTVDNNMSARARVVDIVFRQEKTYHIAVGSTVRRTGSARRNGSPLSQRRRTLCPIRSI</sequence>
<feature type="compositionally biased region" description="Polar residues" evidence="1">
    <location>
        <begin position="71"/>
        <end position="82"/>
    </location>
</feature>
<feature type="region of interest" description="Disordered" evidence="1">
    <location>
        <begin position="71"/>
        <end position="94"/>
    </location>
</feature>
<accession>A0AA37MRX1</accession>
<proteinExistence type="predicted"/>
<evidence type="ECO:0000256" key="1">
    <source>
        <dbReference type="SAM" id="MobiDB-lite"/>
    </source>
</evidence>
<protein>
    <submittedName>
        <fullName evidence="2">Uncharacterized protein</fullName>
    </submittedName>
</protein>
<evidence type="ECO:0000313" key="2">
    <source>
        <dbReference type="EMBL" id="GJH28861.1"/>
    </source>
</evidence>
<dbReference type="EMBL" id="BPUS01000018">
    <property type="protein sequence ID" value="GJH28861.1"/>
    <property type="molecule type" value="Genomic_DNA"/>
</dbReference>
<name>A0AA37MRX1_9BURK</name>
<dbReference type="Proteomes" id="UP001055111">
    <property type="component" value="Unassembled WGS sequence"/>
</dbReference>
<gene>
    <name evidence="2" type="ORF">CBA19CS42_30115</name>
</gene>
<dbReference type="RefSeq" id="WP_063607040.1">
    <property type="nucleotide sequence ID" value="NZ_BPUS01000018.1"/>
</dbReference>
<comment type="caution">
    <text evidence="2">The sequence shown here is derived from an EMBL/GenBank/DDBJ whole genome shotgun (WGS) entry which is preliminary data.</text>
</comment>
<reference evidence="2" key="1">
    <citation type="submission" date="2022-09" db="EMBL/GenBank/DDBJ databases">
        <title>Isolation and characterization of 3-chlorobenzoate degrading bacteria from soils in Shizuoka.</title>
        <authorList>
            <person name="Ifat A."/>
            <person name="Ogawa N."/>
            <person name="Kimbara K."/>
            <person name="Moriuchi R."/>
            <person name="Dohra H."/>
            <person name="Shintani M."/>
        </authorList>
    </citation>
    <scope>NUCLEOTIDE SEQUENCE</scope>
    <source>
        <strain evidence="2">19CS4-2</strain>
    </source>
</reference>
<organism evidence="2 3">
    <name type="scientific">Caballeronia novacaledonica</name>
    <dbReference type="NCBI Taxonomy" id="1544861"/>
    <lineage>
        <taxon>Bacteria</taxon>
        <taxon>Pseudomonadati</taxon>
        <taxon>Pseudomonadota</taxon>
        <taxon>Betaproteobacteria</taxon>
        <taxon>Burkholderiales</taxon>
        <taxon>Burkholderiaceae</taxon>
        <taxon>Caballeronia</taxon>
    </lineage>
</organism>